<feature type="compositionally biased region" description="Acidic residues" evidence="1">
    <location>
        <begin position="105"/>
        <end position="116"/>
    </location>
</feature>
<dbReference type="InParanoid" id="A0A409VPM6"/>
<evidence type="ECO:0000256" key="1">
    <source>
        <dbReference type="SAM" id="MobiDB-lite"/>
    </source>
</evidence>
<feature type="region of interest" description="Disordered" evidence="1">
    <location>
        <begin position="73"/>
        <end position="180"/>
    </location>
</feature>
<dbReference type="AlphaFoldDB" id="A0A409VPM6"/>
<keyword evidence="3" id="KW-1185">Reference proteome</keyword>
<organism evidence="2 3">
    <name type="scientific">Gymnopilus dilepis</name>
    <dbReference type="NCBI Taxonomy" id="231916"/>
    <lineage>
        <taxon>Eukaryota</taxon>
        <taxon>Fungi</taxon>
        <taxon>Dikarya</taxon>
        <taxon>Basidiomycota</taxon>
        <taxon>Agaricomycotina</taxon>
        <taxon>Agaricomycetes</taxon>
        <taxon>Agaricomycetidae</taxon>
        <taxon>Agaricales</taxon>
        <taxon>Agaricineae</taxon>
        <taxon>Hymenogastraceae</taxon>
        <taxon>Gymnopilus</taxon>
    </lineage>
</organism>
<dbReference type="OrthoDB" id="2107166at2759"/>
<name>A0A409VPM6_9AGAR</name>
<dbReference type="EMBL" id="NHYE01005600">
    <property type="protein sequence ID" value="PPQ68220.1"/>
    <property type="molecule type" value="Genomic_DNA"/>
</dbReference>
<feature type="compositionally biased region" description="Low complexity" evidence="1">
    <location>
        <begin position="73"/>
        <end position="82"/>
    </location>
</feature>
<dbReference type="InterPro" id="IPR018392">
    <property type="entry name" value="LysM"/>
</dbReference>
<accession>A0A409VPM6</accession>
<evidence type="ECO:0000313" key="2">
    <source>
        <dbReference type="EMBL" id="PPQ68220.1"/>
    </source>
</evidence>
<reference evidence="2 3" key="1">
    <citation type="journal article" date="2018" name="Evol. Lett.">
        <title>Horizontal gene cluster transfer increased hallucinogenic mushroom diversity.</title>
        <authorList>
            <person name="Reynolds H.T."/>
            <person name="Vijayakumar V."/>
            <person name="Gluck-Thaler E."/>
            <person name="Korotkin H.B."/>
            <person name="Matheny P.B."/>
            <person name="Slot J.C."/>
        </authorList>
    </citation>
    <scope>NUCLEOTIDE SEQUENCE [LARGE SCALE GENOMIC DNA]</scope>
    <source>
        <strain evidence="2 3">SRW20</strain>
    </source>
</reference>
<evidence type="ECO:0008006" key="4">
    <source>
        <dbReference type="Google" id="ProtNLM"/>
    </source>
</evidence>
<comment type="caution">
    <text evidence="2">The sequence shown here is derived from an EMBL/GenBank/DDBJ whole genome shotgun (WGS) entry which is preliminary data.</text>
</comment>
<dbReference type="CDD" id="cd00118">
    <property type="entry name" value="LysM"/>
    <property type="match status" value="1"/>
</dbReference>
<evidence type="ECO:0000313" key="3">
    <source>
        <dbReference type="Proteomes" id="UP000284706"/>
    </source>
</evidence>
<dbReference type="InterPro" id="IPR036779">
    <property type="entry name" value="LysM_dom_sf"/>
</dbReference>
<proteinExistence type="predicted"/>
<protein>
    <recommendedName>
        <fullName evidence="4">LysM domain-containing protein</fullName>
    </recommendedName>
</protein>
<sequence>MDMNTTLCLACSSSLLPPKSPSSSARKDSSIFFTNCCSRPICHSCISSNPRLARYDPCLACLGGVDVIASGSGSPLPSSGKGKTPRSPHLNLDGSMKDEDTFVVGDDDDYDDAAGDDEGHLSSESLPPPPYEAVARPSSSNIDGDARPLAANARDTNLSGSKSGQMEQSLPGVRDLDEPATTVSPARTAPYKYYLNKRDTLQGIALRFGLDVFEICRMNTLPPSVLRTTPHLLHTRAFLLLPPTAKPHPSLTLSEAEEQGREEKLVRERARKKLQTLTKEVDWRVANAYVALADDPEEQDAYGAKRKETGVSTRPLNQSDARVLEALAIEQYLEDEEWEAQERQAGRGVHISKFPFTGKVKAQA</sequence>
<dbReference type="Gene3D" id="3.10.350.10">
    <property type="entry name" value="LysM domain"/>
    <property type="match status" value="1"/>
</dbReference>
<dbReference type="Proteomes" id="UP000284706">
    <property type="component" value="Unassembled WGS sequence"/>
</dbReference>
<feature type="compositionally biased region" description="Polar residues" evidence="1">
    <location>
        <begin position="154"/>
        <end position="168"/>
    </location>
</feature>
<gene>
    <name evidence="2" type="ORF">CVT26_005753</name>
</gene>